<organism evidence="2 3">
    <name type="scientific">Asanoa ferruginea</name>
    <dbReference type="NCBI Taxonomy" id="53367"/>
    <lineage>
        <taxon>Bacteria</taxon>
        <taxon>Bacillati</taxon>
        <taxon>Actinomycetota</taxon>
        <taxon>Actinomycetes</taxon>
        <taxon>Micromonosporales</taxon>
        <taxon>Micromonosporaceae</taxon>
        <taxon>Asanoa</taxon>
    </lineage>
</organism>
<accession>A0A3D9ZDH0</accession>
<dbReference type="EMBL" id="QUMQ01000001">
    <property type="protein sequence ID" value="REF95448.1"/>
    <property type="molecule type" value="Genomic_DNA"/>
</dbReference>
<name>A0A3D9ZDH0_9ACTN</name>
<evidence type="ECO:0000256" key="1">
    <source>
        <dbReference type="SAM" id="MobiDB-lite"/>
    </source>
</evidence>
<reference evidence="2 3" key="1">
    <citation type="submission" date="2018-08" db="EMBL/GenBank/DDBJ databases">
        <title>Sequencing the genomes of 1000 actinobacteria strains.</title>
        <authorList>
            <person name="Klenk H.-P."/>
        </authorList>
    </citation>
    <scope>NUCLEOTIDE SEQUENCE [LARGE SCALE GENOMIC DNA]</scope>
    <source>
        <strain evidence="2 3">DSM 44099</strain>
    </source>
</reference>
<proteinExistence type="predicted"/>
<feature type="compositionally biased region" description="Basic and acidic residues" evidence="1">
    <location>
        <begin position="32"/>
        <end position="41"/>
    </location>
</feature>
<keyword evidence="3" id="KW-1185">Reference proteome</keyword>
<gene>
    <name evidence="2" type="ORF">DFJ67_1406</name>
</gene>
<dbReference type="AlphaFoldDB" id="A0A3D9ZDH0"/>
<feature type="region of interest" description="Disordered" evidence="1">
    <location>
        <begin position="16"/>
        <end position="45"/>
    </location>
</feature>
<sequence length="373" mass="39806">MPADVGRVGAVGQIEAKTVCPRRRGPQPSILHPRDPTHGGEDGVDIEPVRPLLLDNGRIRPAQMGGDPRELRRVGRRVRGRFRNGRHIRLGRHPLRQPRQLVEHVVDYGSWLTGRPTRRLASKAAAGSFGGEPRGLRSKSASCRVYVGRAVAVWPRLRRKPGRDLTASGLAGSRATAPRLVAAGARGVVVAAVQPKRRPGRRLVLSRLAGAAGCGRRRPHGGAAAREVYRPVGAGRRFHGRHAVAAARERAGQRRGLGCDRVVAAREGPGQPARGGRLFARGVGRKAAGETGGAPVDHREAARSGALDTVVGLFRPGLRRHGLQARVSAGESGMATGQEPTLITGRPGTAADVARQRVARRRLIGRLERPPVG</sequence>
<dbReference type="Proteomes" id="UP000256913">
    <property type="component" value="Unassembled WGS sequence"/>
</dbReference>
<protein>
    <submittedName>
        <fullName evidence="2">Uncharacterized protein</fullName>
    </submittedName>
</protein>
<evidence type="ECO:0000313" key="3">
    <source>
        <dbReference type="Proteomes" id="UP000256913"/>
    </source>
</evidence>
<comment type="caution">
    <text evidence="2">The sequence shown here is derived from an EMBL/GenBank/DDBJ whole genome shotgun (WGS) entry which is preliminary data.</text>
</comment>
<evidence type="ECO:0000313" key="2">
    <source>
        <dbReference type="EMBL" id="REF95448.1"/>
    </source>
</evidence>